<dbReference type="EMBL" id="MHPA01000010">
    <property type="protein sequence ID" value="OGZ73589.1"/>
    <property type="molecule type" value="Genomic_DNA"/>
</dbReference>
<protein>
    <submittedName>
        <fullName evidence="1">Uncharacterized protein</fullName>
    </submittedName>
</protein>
<evidence type="ECO:0000313" key="2">
    <source>
        <dbReference type="Proteomes" id="UP000176774"/>
    </source>
</evidence>
<dbReference type="AlphaFoldDB" id="A0A1G2IFP7"/>
<reference evidence="1 2" key="1">
    <citation type="journal article" date="2016" name="Nat. Commun.">
        <title>Thousands of microbial genomes shed light on interconnected biogeochemical processes in an aquifer system.</title>
        <authorList>
            <person name="Anantharaman K."/>
            <person name="Brown C.T."/>
            <person name="Hug L.A."/>
            <person name="Sharon I."/>
            <person name="Castelle C.J."/>
            <person name="Probst A.J."/>
            <person name="Thomas B.C."/>
            <person name="Singh A."/>
            <person name="Wilkins M.J."/>
            <person name="Karaoz U."/>
            <person name="Brodie E.L."/>
            <person name="Williams K.H."/>
            <person name="Hubbard S.S."/>
            <person name="Banfield J.F."/>
        </authorList>
    </citation>
    <scope>NUCLEOTIDE SEQUENCE [LARGE SCALE GENOMIC DNA]</scope>
</reference>
<accession>A0A1G2IFP7</accession>
<name>A0A1G2IFP7_9BACT</name>
<evidence type="ECO:0000313" key="1">
    <source>
        <dbReference type="EMBL" id="OGZ73589.1"/>
    </source>
</evidence>
<gene>
    <name evidence="1" type="ORF">A2908_00625</name>
</gene>
<sequence length="78" mass="8994">MVFYSFIFYHDDLVIPGISPLLANSLKHILQSPKTRINPLLRPHLKQRLCSLEENFGFIFAFASCDVLAIAIINEYRI</sequence>
<proteinExistence type="predicted"/>
<organism evidence="1 2">
    <name type="scientific">Candidatus Staskawiczbacteria bacterium RIFCSPLOWO2_01_FULL_38_12b</name>
    <dbReference type="NCBI Taxonomy" id="1802214"/>
    <lineage>
        <taxon>Bacteria</taxon>
        <taxon>Candidatus Staskawicziibacteriota</taxon>
    </lineage>
</organism>
<dbReference type="Proteomes" id="UP000176774">
    <property type="component" value="Unassembled WGS sequence"/>
</dbReference>
<comment type="caution">
    <text evidence="1">The sequence shown here is derived from an EMBL/GenBank/DDBJ whole genome shotgun (WGS) entry which is preliminary data.</text>
</comment>